<comment type="function">
    <text evidence="6">Variable subunit of the ferredoxin-thioredoxin reductase (FTR), which catalyzes the two-electron reduction of thioredoxins by the electrons provided by reduced ferredoxin.</text>
</comment>
<dbReference type="GO" id="GO:0016491">
    <property type="term" value="F:oxidoreductase activity"/>
    <property type="evidence" value="ECO:0007669"/>
    <property type="project" value="UniProtKB-KW"/>
</dbReference>
<evidence type="ECO:0000256" key="5">
    <source>
        <dbReference type="ARBA" id="ARBA00026011"/>
    </source>
</evidence>
<dbReference type="Pfam" id="PF02941">
    <property type="entry name" value="FeThRed_A"/>
    <property type="match status" value="1"/>
</dbReference>
<keyword evidence="3" id="KW-0934">Plastid</keyword>
<keyword evidence="11" id="KW-1185">Reference proteome</keyword>
<name>A0A2P5G2C4_TREOI</name>
<dbReference type="GO" id="GO:0009507">
    <property type="term" value="C:chloroplast"/>
    <property type="evidence" value="ECO:0007669"/>
    <property type="project" value="UniProtKB-SubCell"/>
</dbReference>
<dbReference type="SUPFAM" id="SSF50090">
    <property type="entry name" value="Electron transport accessory proteins"/>
    <property type="match status" value="1"/>
</dbReference>
<feature type="compositionally biased region" description="Low complexity" evidence="8">
    <location>
        <begin position="86"/>
        <end position="108"/>
    </location>
</feature>
<dbReference type="STRING" id="63057.A0A2P5G2C4"/>
<evidence type="ECO:0000256" key="7">
    <source>
        <dbReference type="ARBA" id="ARBA00034490"/>
    </source>
</evidence>
<dbReference type="Gene3D" id="2.30.30.50">
    <property type="match status" value="1"/>
</dbReference>
<dbReference type="PANTHER" id="PTHR46937">
    <property type="entry name" value="FERREDOXIN-THIOREDOXIN REDUCTASE, VARIABLE CHAIN"/>
    <property type="match status" value="1"/>
</dbReference>
<reference evidence="11" key="1">
    <citation type="submission" date="2016-06" db="EMBL/GenBank/DDBJ databases">
        <title>Parallel loss of symbiosis genes in relatives of nitrogen-fixing non-legume Parasponia.</title>
        <authorList>
            <person name="Van Velzen R."/>
            <person name="Holmer R."/>
            <person name="Bu F."/>
            <person name="Rutten L."/>
            <person name="Van Zeijl A."/>
            <person name="Liu W."/>
            <person name="Santuari L."/>
            <person name="Cao Q."/>
            <person name="Sharma T."/>
            <person name="Shen D."/>
            <person name="Roswanjaya Y."/>
            <person name="Wardhani T."/>
            <person name="Kalhor M.S."/>
            <person name="Jansen J."/>
            <person name="Van den Hoogen J."/>
            <person name="Gungor B."/>
            <person name="Hartog M."/>
            <person name="Hontelez J."/>
            <person name="Verver J."/>
            <person name="Yang W.-C."/>
            <person name="Schijlen E."/>
            <person name="Repin R."/>
            <person name="Schilthuizen M."/>
            <person name="Schranz E."/>
            <person name="Heidstra R."/>
            <person name="Miyata K."/>
            <person name="Fedorova E."/>
            <person name="Kohlen W."/>
            <person name="Bisseling T."/>
            <person name="Smit S."/>
            <person name="Geurts R."/>
        </authorList>
    </citation>
    <scope>NUCLEOTIDE SEQUENCE [LARGE SCALE GENOMIC DNA]</scope>
    <source>
        <strain evidence="11">cv. RG33-2</strain>
    </source>
</reference>
<protein>
    <submittedName>
        <fullName evidence="10">Lipoyl synthase</fullName>
    </submittedName>
</protein>
<comment type="caution">
    <text evidence="10">The sequence shown here is derived from an EMBL/GenBank/DDBJ whole genome shotgun (WGS) entry which is preliminary data.</text>
</comment>
<dbReference type="InterPro" id="IPR008990">
    <property type="entry name" value="Elect_transpt_acc-like_dom_sf"/>
</dbReference>
<comment type="subcellular location">
    <subcellularLocation>
        <location evidence="1">Plastid</location>
        <location evidence="1">Chloroplast</location>
    </subcellularLocation>
</comment>
<dbReference type="FunFam" id="2.30.30.50:FF:000002">
    <property type="entry name" value="Ferredoxin-thioredoxin reductase, variable chain"/>
    <property type="match status" value="1"/>
</dbReference>
<comment type="similarity">
    <text evidence="7">Belongs to the ferredoxin thioredoxin reductase alpha subunit family.</text>
</comment>
<evidence type="ECO:0000256" key="2">
    <source>
        <dbReference type="ARBA" id="ARBA00022528"/>
    </source>
</evidence>
<feature type="domain" description="Ferredoxin thioredoxin reductase alpha chain" evidence="9">
    <location>
        <begin position="120"/>
        <end position="192"/>
    </location>
</feature>
<dbReference type="FunCoup" id="A0A2P5G2C4">
    <property type="interactions" value="958"/>
</dbReference>
<keyword evidence="2" id="KW-0150">Chloroplast</keyword>
<evidence type="ECO:0000256" key="1">
    <source>
        <dbReference type="ARBA" id="ARBA00004229"/>
    </source>
</evidence>
<dbReference type="EMBL" id="JXTC01000001">
    <property type="protein sequence ID" value="POO04171.1"/>
    <property type="molecule type" value="Genomic_DNA"/>
</dbReference>
<dbReference type="AlphaFoldDB" id="A0A2P5G2C4"/>
<evidence type="ECO:0000256" key="6">
    <source>
        <dbReference type="ARBA" id="ARBA00034474"/>
    </source>
</evidence>
<dbReference type="Proteomes" id="UP000237000">
    <property type="component" value="Unassembled WGS sequence"/>
</dbReference>
<proteinExistence type="inferred from homology"/>
<keyword evidence="4" id="KW-0560">Oxidoreductase</keyword>
<accession>A0A2P5G2C4</accession>
<dbReference type="InParanoid" id="A0A2P5G2C4"/>
<sequence length="196" mass="20574">MSTATVGLLSSAATAACSLTRSGAGSSSGSGNGSPDHLTIIGTMNSSTFTSSSCRSSLSLSFSPRKAAPFTRRTRVSCEVAIKSDSTTSSSSSSSSSSDLSASSSSPSPDEDASGGEAKIGARVRVKVPLKVYHVPKVPELDLLGKEGQIKQYVGLWKGKRISANLPYKVEFFTEVEGRGSVKFFAHLREDEFEYV</sequence>
<evidence type="ECO:0000259" key="9">
    <source>
        <dbReference type="Pfam" id="PF02941"/>
    </source>
</evidence>
<evidence type="ECO:0000256" key="4">
    <source>
        <dbReference type="ARBA" id="ARBA00023002"/>
    </source>
</evidence>
<comment type="subunit">
    <text evidence="5">Heterodimer of subunit A (variable subunit) and subunit B (catalytic subunit). Heterodimeric FTR forms a complex with ferredoxin and thioredoxin.</text>
</comment>
<dbReference type="PANTHER" id="PTHR46937:SF4">
    <property type="entry name" value="FERREDOXIN-THIOREDOXIN REDUCTASE SUBUNIT A1, CHLOROPLASTIC"/>
    <property type="match status" value="1"/>
</dbReference>
<dbReference type="OrthoDB" id="1916328at2759"/>
<gene>
    <name evidence="10" type="ORF">TorRG33x02_004750</name>
</gene>
<evidence type="ECO:0000313" key="10">
    <source>
        <dbReference type="EMBL" id="POO04171.1"/>
    </source>
</evidence>
<evidence type="ECO:0000256" key="8">
    <source>
        <dbReference type="SAM" id="MobiDB-lite"/>
    </source>
</evidence>
<feature type="region of interest" description="Disordered" evidence="8">
    <location>
        <begin position="86"/>
        <end position="118"/>
    </location>
</feature>
<evidence type="ECO:0000313" key="11">
    <source>
        <dbReference type="Proteomes" id="UP000237000"/>
    </source>
</evidence>
<dbReference type="InterPro" id="IPR004207">
    <property type="entry name" value="Fd_thioredoxin_Rdtase_alpha"/>
</dbReference>
<dbReference type="GO" id="GO:0015979">
    <property type="term" value="P:photosynthesis"/>
    <property type="evidence" value="ECO:0007669"/>
    <property type="project" value="InterPro"/>
</dbReference>
<organism evidence="10 11">
    <name type="scientific">Trema orientale</name>
    <name type="common">Charcoal tree</name>
    <name type="synonym">Celtis orientalis</name>
    <dbReference type="NCBI Taxonomy" id="63057"/>
    <lineage>
        <taxon>Eukaryota</taxon>
        <taxon>Viridiplantae</taxon>
        <taxon>Streptophyta</taxon>
        <taxon>Embryophyta</taxon>
        <taxon>Tracheophyta</taxon>
        <taxon>Spermatophyta</taxon>
        <taxon>Magnoliopsida</taxon>
        <taxon>eudicotyledons</taxon>
        <taxon>Gunneridae</taxon>
        <taxon>Pentapetalae</taxon>
        <taxon>rosids</taxon>
        <taxon>fabids</taxon>
        <taxon>Rosales</taxon>
        <taxon>Cannabaceae</taxon>
        <taxon>Trema</taxon>
    </lineage>
</organism>
<dbReference type="InterPro" id="IPR044166">
    <property type="entry name" value="FTRV"/>
</dbReference>
<feature type="region of interest" description="Disordered" evidence="8">
    <location>
        <begin position="20"/>
        <end position="40"/>
    </location>
</feature>
<evidence type="ECO:0000256" key="3">
    <source>
        <dbReference type="ARBA" id="ARBA00022640"/>
    </source>
</evidence>